<dbReference type="Proteomes" id="UP000002220">
    <property type="component" value="Chromosome"/>
</dbReference>
<proteinExistence type="predicted"/>
<organism evidence="1 2">
    <name type="scientific">Planctopirus limnophila (strain ATCC 43296 / DSM 3776 / IFAM 1008 / Mu 290)</name>
    <name type="common">Planctomyces limnophilus</name>
    <dbReference type="NCBI Taxonomy" id="521674"/>
    <lineage>
        <taxon>Bacteria</taxon>
        <taxon>Pseudomonadati</taxon>
        <taxon>Planctomycetota</taxon>
        <taxon>Planctomycetia</taxon>
        <taxon>Planctomycetales</taxon>
        <taxon>Planctomycetaceae</taxon>
        <taxon>Planctopirus</taxon>
    </lineage>
</organism>
<dbReference type="EMBL" id="CP001744">
    <property type="protein sequence ID" value="ADG68002.1"/>
    <property type="molecule type" value="Genomic_DNA"/>
</dbReference>
<dbReference type="HOGENOM" id="CLU_3294040_0_0_0"/>
<name>D5SMU7_PLAL2</name>
<evidence type="ECO:0000313" key="2">
    <source>
        <dbReference type="Proteomes" id="UP000002220"/>
    </source>
</evidence>
<accession>D5SMU7</accession>
<protein>
    <submittedName>
        <fullName evidence="1">Uncharacterized protein</fullName>
    </submittedName>
</protein>
<gene>
    <name evidence="1" type="ordered locus">Plim_2176</name>
</gene>
<evidence type="ECO:0000313" key="1">
    <source>
        <dbReference type="EMBL" id="ADG68002.1"/>
    </source>
</evidence>
<keyword evidence="2" id="KW-1185">Reference proteome</keyword>
<reference evidence="1 2" key="1">
    <citation type="journal article" date="2010" name="Stand. Genomic Sci.">
        <title>Complete genome sequence of Planctomyces limnophilus type strain (Mu 290).</title>
        <authorList>
            <person name="Labutti K."/>
            <person name="Sikorski J."/>
            <person name="Schneider S."/>
            <person name="Nolan M."/>
            <person name="Lucas S."/>
            <person name="Glavina Del Rio T."/>
            <person name="Tice H."/>
            <person name="Cheng J.F."/>
            <person name="Goodwin L."/>
            <person name="Pitluck S."/>
            <person name="Liolios K."/>
            <person name="Ivanova N."/>
            <person name="Mavromatis K."/>
            <person name="Mikhailova N."/>
            <person name="Pati A."/>
            <person name="Chen A."/>
            <person name="Palaniappan K."/>
            <person name="Land M."/>
            <person name="Hauser L."/>
            <person name="Chang Y.J."/>
            <person name="Jeffries C.D."/>
            <person name="Tindall B.J."/>
            <person name="Rohde M."/>
            <person name="Goker M."/>
            <person name="Woyke T."/>
            <person name="Bristow J."/>
            <person name="Eisen J.A."/>
            <person name="Markowitz V."/>
            <person name="Hugenholtz P."/>
            <person name="Kyrpides N.C."/>
            <person name="Klenk H.P."/>
            <person name="Lapidus A."/>
        </authorList>
    </citation>
    <scope>NUCLEOTIDE SEQUENCE [LARGE SCALE GENOMIC DNA]</scope>
    <source>
        <strain evidence="2">ATCC 43296 / DSM 3776 / IFAM 1008 / 290</strain>
    </source>
</reference>
<sequence>MTKFKEKGSQRIPLRALQVTTTQSTNYLSENLSTLERESS</sequence>
<dbReference type="AlphaFoldDB" id="D5SMU7"/>
<dbReference type="KEGG" id="plm:Plim_2176"/>